<keyword evidence="3" id="KW-1185">Reference proteome</keyword>
<dbReference type="Proteomes" id="UP000196880">
    <property type="component" value="Unassembled WGS sequence"/>
</dbReference>
<evidence type="ECO:0008006" key="4">
    <source>
        <dbReference type="Google" id="ProtNLM"/>
    </source>
</evidence>
<dbReference type="Gene3D" id="3.40.50.1820">
    <property type="entry name" value="alpha/beta hydrolase"/>
    <property type="match status" value="1"/>
</dbReference>
<accession>A0A210RVK9</accession>
<dbReference type="RefSeq" id="WP_087909249.1">
    <property type="nucleotide sequence ID" value="NZ_NAIA01000003.1"/>
</dbReference>
<gene>
    <name evidence="2" type="ORF">B6A14_04365</name>
</gene>
<dbReference type="SUPFAM" id="SSF53474">
    <property type="entry name" value="alpha/beta-Hydrolases"/>
    <property type="match status" value="1"/>
</dbReference>
<protein>
    <recommendedName>
        <fullName evidence="4">Alpha/beta hydrolase</fullName>
    </recommendedName>
</protein>
<evidence type="ECO:0000256" key="1">
    <source>
        <dbReference type="SAM" id="SignalP"/>
    </source>
</evidence>
<keyword evidence="1" id="KW-0732">Signal</keyword>
<feature type="signal peptide" evidence="1">
    <location>
        <begin position="1"/>
        <end position="20"/>
    </location>
</feature>
<feature type="chain" id="PRO_5012645695" description="Alpha/beta hydrolase" evidence="1">
    <location>
        <begin position="21"/>
        <end position="245"/>
    </location>
</feature>
<dbReference type="EMBL" id="NAIA01000003">
    <property type="protein sequence ID" value="OWF65052.1"/>
    <property type="molecule type" value="Genomic_DNA"/>
</dbReference>
<sequence length="245" mass="27189">MVTRFLLAWCLCQISIAAHGQVFDVPHQQDAPTRTLLVDAKNPKALVLLFPGGGGMLRLKDDGTTRNRHTFVRSIDLWAQYQIDAVLVDTPYDLGDLKRGDRRDQEDHLKRVGEVLSFYKSKTGLPIWIFGHSMGTSTATYYANQVKTNSLAGIIIAGTVRTARLSDDPQFPVLAIHHINDQCAGTPLSASEYIISSRPKNYISQLEIIEGGISEGNVCDSFGYHGFNQTEPELVRRAAKFILSQ</sequence>
<dbReference type="InterPro" id="IPR029058">
    <property type="entry name" value="AB_hydrolase_fold"/>
</dbReference>
<reference evidence="2 3" key="1">
    <citation type="submission" date="2017-03" db="EMBL/GenBank/DDBJ databases">
        <title>New species Polynucleobacter sp. MWH-EgelM1-30-B4.</title>
        <authorList>
            <person name="Hahn M.W."/>
        </authorList>
    </citation>
    <scope>NUCLEOTIDE SEQUENCE [LARGE SCALE GENOMIC DNA]</scope>
    <source>
        <strain evidence="2 3">MWH-EgelM1-30-B4</strain>
    </source>
</reference>
<comment type="caution">
    <text evidence="2">The sequence shown here is derived from an EMBL/GenBank/DDBJ whole genome shotgun (WGS) entry which is preliminary data.</text>
</comment>
<proteinExistence type="predicted"/>
<organism evidence="2 3">
    <name type="scientific">Polynucleobacter hirudinilacicola</name>
    <dbReference type="NCBI Taxonomy" id="1743166"/>
    <lineage>
        <taxon>Bacteria</taxon>
        <taxon>Pseudomonadati</taxon>
        <taxon>Pseudomonadota</taxon>
        <taxon>Betaproteobacteria</taxon>
        <taxon>Burkholderiales</taxon>
        <taxon>Burkholderiaceae</taxon>
        <taxon>Polynucleobacter</taxon>
    </lineage>
</organism>
<evidence type="ECO:0000313" key="2">
    <source>
        <dbReference type="EMBL" id="OWF65052.1"/>
    </source>
</evidence>
<dbReference type="OrthoDB" id="9146575at2"/>
<name>A0A210RVK9_9BURK</name>
<evidence type="ECO:0000313" key="3">
    <source>
        <dbReference type="Proteomes" id="UP000196880"/>
    </source>
</evidence>
<dbReference type="AlphaFoldDB" id="A0A210RVK9"/>